<organism evidence="1 2">
    <name type="scientific">Roseburia intestinalis</name>
    <dbReference type="NCBI Taxonomy" id="166486"/>
    <lineage>
        <taxon>Bacteria</taxon>
        <taxon>Bacillati</taxon>
        <taxon>Bacillota</taxon>
        <taxon>Clostridia</taxon>
        <taxon>Lachnospirales</taxon>
        <taxon>Lachnospiraceae</taxon>
        <taxon>Roseburia</taxon>
    </lineage>
</organism>
<dbReference type="Proteomes" id="UP000478483">
    <property type="component" value="Unassembled WGS sequence"/>
</dbReference>
<dbReference type="EMBL" id="WNAJ01000017">
    <property type="protein sequence ID" value="MTR86028.1"/>
    <property type="molecule type" value="Genomic_DNA"/>
</dbReference>
<sequence length="227" mass="26301">MINFILNRTGVYEKSSSAVSVIGGADGPTSIFFKKNAKLTLKQKIQRAKNKIKRFYVDKTLSCESHSLDEVIEYIVNRYRFAEVDKDAEEFPEEYQQMRASFIIQYAPELLGESTACPKLKSESPKDVEAYIRQSEERMQRAMEIPSTEFDIDFHKFKKAFDDINDTMYIVIEKKYAYIGGGAGGNKKVVKNFQSIYKDIYRYYGVTKEDKVSKSERYKDVVRTLSQ</sequence>
<dbReference type="AlphaFoldDB" id="A0A6L6L6K8"/>
<reference evidence="1 2" key="1">
    <citation type="journal article" date="2019" name="Nat. Med.">
        <title>A library of human gut bacterial isolates paired with longitudinal multiomics data enables mechanistic microbiome research.</title>
        <authorList>
            <person name="Poyet M."/>
            <person name="Groussin M."/>
            <person name="Gibbons S.M."/>
            <person name="Avila-Pacheco J."/>
            <person name="Jiang X."/>
            <person name="Kearney S.M."/>
            <person name="Perrotta A.R."/>
            <person name="Berdy B."/>
            <person name="Zhao S."/>
            <person name="Lieberman T.D."/>
            <person name="Swanson P.K."/>
            <person name="Smith M."/>
            <person name="Roesemann S."/>
            <person name="Alexander J.E."/>
            <person name="Rich S.A."/>
            <person name="Livny J."/>
            <person name="Vlamakis H."/>
            <person name="Clish C."/>
            <person name="Bullock K."/>
            <person name="Deik A."/>
            <person name="Scott J."/>
            <person name="Pierce K.A."/>
            <person name="Xavier R.J."/>
            <person name="Alm E.J."/>
        </authorList>
    </citation>
    <scope>NUCLEOTIDE SEQUENCE [LARGE SCALE GENOMIC DNA]</scope>
    <source>
        <strain evidence="1 2">BIOML-A1</strain>
    </source>
</reference>
<accession>A0A6L6L6K8</accession>
<evidence type="ECO:0000313" key="1">
    <source>
        <dbReference type="EMBL" id="MTR86028.1"/>
    </source>
</evidence>
<protein>
    <submittedName>
        <fullName evidence="1">Uncharacterized protein</fullName>
    </submittedName>
</protein>
<proteinExistence type="predicted"/>
<name>A0A6L6L6K8_9FIRM</name>
<evidence type="ECO:0000313" key="2">
    <source>
        <dbReference type="Proteomes" id="UP000478483"/>
    </source>
</evidence>
<comment type="caution">
    <text evidence="1">The sequence shown here is derived from an EMBL/GenBank/DDBJ whole genome shotgun (WGS) entry which is preliminary data.</text>
</comment>
<gene>
    <name evidence="1" type="ORF">GMD50_13410</name>
</gene>